<evidence type="ECO:0000313" key="7">
    <source>
        <dbReference type="EMBL" id="MDG4476088.1"/>
    </source>
</evidence>
<organism evidence="7 8">
    <name type="scientific">Thiovibrio frasassiensis</name>
    <dbReference type="NCBI Taxonomy" id="2984131"/>
    <lineage>
        <taxon>Bacteria</taxon>
        <taxon>Pseudomonadati</taxon>
        <taxon>Thermodesulfobacteriota</taxon>
        <taxon>Desulfobulbia</taxon>
        <taxon>Desulfobulbales</taxon>
        <taxon>Thiovibrionaceae</taxon>
        <taxon>Thiovibrio</taxon>
    </lineage>
</organism>
<dbReference type="PANTHER" id="PTHR11863">
    <property type="entry name" value="STEROL DESATURASE"/>
    <property type="match status" value="1"/>
</dbReference>
<dbReference type="EMBL" id="JAPHEH010000001">
    <property type="protein sequence ID" value="MDG4476088.1"/>
    <property type="molecule type" value="Genomic_DNA"/>
</dbReference>
<keyword evidence="8" id="KW-1185">Reference proteome</keyword>
<dbReference type="Pfam" id="PF04116">
    <property type="entry name" value="FA_hydroxylase"/>
    <property type="match status" value="1"/>
</dbReference>
<dbReference type="AlphaFoldDB" id="A0A9X4MGR6"/>
<feature type="transmembrane region" description="Helical" evidence="5">
    <location>
        <begin position="46"/>
        <end position="66"/>
    </location>
</feature>
<keyword evidence="4 5" id="KW-0472">Membrane</keyword>
<evidence type="ECO:0000259" key="6">
    <source>
        <dbReference type="Pfam" id="PF04116"/>
    </source>
</evidence>
<dbReference type="InterPro" id="IPR006694">
    <property type="entry name" value="Fatty_acid_hydroxylase"/>
</dbReference>
<feature type="transmembrane region" description="Helical" evidence="5">
    <location>
        <begin position="136"/>
        <end position="160"/>
    </location>
</feature>
<dbReference type="InterPro" id="IPR050307">
    <property type="entry name" value="Sterol_Desaturase_Related"/>
</dbReference>
<evidence type="ECO:0000256" key="5">
    <source>
        <dbReference type="SAM" id="Phobius"/>
    </source>
</evidence>
<name>A0A9X4MGR6_9BACT</name>
<protein>
    <submittedName>
        <fullName evidence="7">Sterol desaturase family protein</fullName>
    </submittedName>
</protein>
<gene>
    <name evidence="7" type="ORF">OLX77_07965</name>
</gene>
<sequence>MELYAIKPYIYWGGVFIFLLCEQGFSYREPTVPRPRRWLANLPLSIVNGAIYHLLYASAIVALLLAGQGKNIGLLNAWGLPEWFKIVAGILILDFFIYLWHLQTHVLPFLWRFHRVHHSDMNMDVTTANRFHLGEFLFTGLIRLAVIYTFGISLTAYILFEIIVNLSVQFHHSSIRVPPWFERVWVLLLVPPFLHRIHHSVRIKERDSNYGVIFSLWDRLLGTLTTAVEQEKIVIGIGSHRDIEKLGFWQLLALPFTRNTP</sequence>
<dbReference type="GO" id="GO:0016491">
    <property type="term" value="F:oxidoreductase activity"/>
    <property type="evidence" value="ECO:0007669"/>
    <property type="project" value="InterPro"/>
</dbReference>
<comment type="subcellular location">
    <subcellularLocation>
        <location evidence="1">Membrane</location>
    </subcellularLocation>
</comment>
<proteinExistence type="predicted"/>
<dbReference type="GO" id="GO:0008610">
    <property type="term" value="P:lipid biosynthetic process"/>
    <property type="evidence" value="ECO:0007669"/>
    <property type="project" value="InterPro"/>
</dbReference>
<evidence type="ECO:0000256" key="4">
    <source>
        <dbReference type="ARBA" id="ARBA00023136"/>
    </source>
</evidence>
<dbReference type="Proteomes" id="UP001154240">
    <property type="component" value="Unassembled WGS sequence"/>
</dbReference>
<dbReference type="GO" id="GO:0005506">
    <property type="term" value="F:iron ion binding"/>
    <property type="evidence" value="ECO:0007669"/>
    <property type="project" value="InterPro"/>
</dbReference>
<feature type="transmembrane region" description="Helical" evidence="5">
    <location>
        <begin position="6"/>
        <end position="25"/>
    </location>
</feature>
<keyword evidence="3 5" id="KW-1133">Transmembrane helix</keyword>
<evidence type="ECO:0000313" key="8">
    <source>
        <dbReference type="Proteomes" id="UP001154240"/>
    </source>
</evidence>
<comment type="caution">
    <text evidence="7">The sequence shown here is derived from an EMBL/GenBank/DDBJ whole genome shotgun (WGS) entry which is preliminary data.</text>
</comment>
<dbReference type="GO" id="GO:0016020">
    <property type="term" value="C:membrane"/>
    <property type="evidence" value="ECO:0007669"/>
    <property type="project" value="UniProtKB-SubCell"/>
</dbReference>
<evidence type="ECO:0000256" key="3">
    <source>
        <dbReference type="ARBA" id="ARBA00022989"/>
    </source>
</evidence>
<reference evidence="7" key="2">
    <citation type="submission" date="2022-10" db="EMBL/GenBank/DDBJ databases">
        <authorList>
            <person name="Aronson H.S."/>
        </authorList>
    </citation>
    <scope>NUCLEOTIDE SEQUENCE</scope>
    <source>
        <strain evidence="7">RS19-109</strain>
    </source>
</reference>
<evidence type="ECO:0000256" key="2">
    <source>
        <dbReference type="ARBA" id="ARBA00022692"/>
    </source>
</evidence>
<dbReference type="RefSeq" id="WP_307633057.1">
    <property type="nucleotide sequence ID" value="NZ_JAPHEH010000001.1"/>
</dbReference>
<accession>A0A9X4MGR6</accession>
<evidence type="ECO:0000256" key="1">
    <source>
        <dbReference type="ARBA" id="ARBA00004370"/>
    </source>
</evidence>
<feature type="transmembrane region" description="Helical" evidence="5">
    <location>
        <begin position="86"/>
        <end position="111"/>
    </location>
</feature>
<reference evidence="7" key="1">
    <citation type="journal article" date="2022" name="bioRxiv">
        <title>Thiovibrio frasassiensisgen. nov., sp. nov., an autotrophic, elemental sulfur disproportionating bacterium isolated from sulfidic karst sediment, and proposal of Thiovibrionaceae fam. nov.</title>
        <authorList>
            <person name="Aronson H."/>
            <person name="Thomas C."/>
            <person name="Bhattacharyya M."/>
            <person name="Eckstein S."/>
            <person name="Jensen S."/>
            <person name="Barco R."/>
            <person name="Macalady J."/>
            <person name="Amend J."/>
        </authorList>
    </citation>
    <scope>NUCLEOTIDE SEQUENCE</scope>
    <source>
        <strain evidence="7">RS19-109</strain>
    </source>
</reference>
<keyword evidence="2 5" id="KW-0812">Transmembrane</keyword>
<feature type="domain" description="Fatty acid hydroxylase" evidence="6">
    <location>
        <begin position="87"/>
        <end position="223"/>
    </location>
</feature>